<protein>
    <submittedName>
        <fullName evidence="4">HSP20 family protein</fullName>
    </submittedName>
</protein>
<dbReference type="Proteomes" id="UP000182544">
    <property type="component" value="Unassembled WGS sequence"/>
</dbReference>
<keyword evidence="5" id="KW-1185">Reference proteome</keyword>
<evidence type="ECO:0000313" key="4">
    <source>
        <dbReference type="EMBL" id="SFZ92276.1"/>
    </source>
</evidence>
<name>A0A1K2IIN0_9FLAO</name>
<feature type="domain" description="SHSP" evidence="3">
    <location>
        <begin position="60"/>
        <end position="176"/>
    </location>
</feature>
<dbReference type="PROSITE" id="PS01031">
    <property type="entry name" value="SHSP"/>
    <property type="match status" value="1"/>
</dbReference>
<comment type="similarity">
    <text evidence="1 2">Belongs to the small heat shock protein (HSP20) family.</text>
</comment>
<evidence type="ECO:0000313" key="5">
    <source>
        <dbReference type="Proteomes" id="UP000182544"/>
    </source>
</evidence>
<sequence length="176" mass="20740">MTTLMKRRKRNLSSPFDNRLVTPWSGNSFLRPWGERLFPSNFDSLNSLTRFDNLFNNDFFENDSLLPAMNVKEHDKDFEIEFAAPGFNKKDFEVTIQEEVLRVCGEKEVEEEQKEDDYSRKEFSYKSFKRSMMLPPSVDLEQDIKASYKNGILNVKLLKKEEIIQQEAPKKVIQVN</sequence>
<evidence type="ECO:0000256" key="1">
    <source>
        <dbReference type="PROSITE-ProRule" id="PRU00285"/>
    </source>
</evidence>
<dbReference type="CDD" id="cd06464">
    <property type="entry name" value="ACD_sHsps-like"/>
    <property type="match status" value="1"/>
</dbReference>
<organism evidence="4 5">
    <name type="scientific">Flaviramulus basaltis</name>
    <dbReference type="NCBI Taxonomy" id="369401"/>
    <lineage>
        <taxon>Bacteria</taxon>
        <taxon>Pseudomonadati</taxon>
        <taxon>Bacteroidota</taxon>
        <taxon>Flavobacteriia</taxon>
        <taxon>Flavobacteriales</taxon>
        <taxon>Flavobacteriaceae</taxon>
        <taxon>Flaviramulus</taxon>
    </lineage>
</organism>
<accession>A0A1K2IIN0</accession>
<dbReference type="PANTHER" id="PTHR11527">
    <property type="entry name" value="HEAT-SHOCK PROTEIN 20 FAMILY MEMBER"/>
    <property type="match status" value="1"/>
</dbReference>
<evidence type="ECO:0000256" key="2">
    <source>
        <dbReference type="RuleBase" id="RU003616"/>
    </source>
</evidence>
<reference evidence="4 5" key="1">
    <citation type="submission" date="2016-10" db="EMBL/GenBank/DDBJ databases">
        <authorList>
            <person name="de Groot N.N."/>
        </authorList>
    </citation>
    <scope>NUCLEOTIDE SEQUENCE [LARGE SCALE GENOMIC DNA]</scope>
    <source>
        <strain evidence="4 5">DSM 18180</strain>
    </source>
</reference>
<dbReference type="InterPro" id="IPR002068">
    <property type="entry name" value="A-crystallin/Hsp20_dom"/>
</dbReference>
<dbReference type="SUPFAM" id="SSF49764">
    <property type="entry name" value="HSP20-like chaperones"/>
    <property type="match status" value="1"/>
</dbReference>
<dbReference type="Pfam" id="PF00011">
    <property type="entry name" value="HSP20"/>
    <property type="match status" value="1"/>
</dbReference>
<dbReference type="InterPro" id="IPR008978">
    <property type="entry name" value="HSP20-like_chaperone"/>
</dbReference>
<evidence type="ECO:0000259" key="3">
    <source>
        <dbReference type="PROSITE" id="PS01031"/>
    </source>
</evidence>
<dbReference type="RefSeq" id="WP_245794777.1">
    <property type="nucleotide sequence ID" value="NZ_FPKV01000002.1"/>
</dbReference>
<dbReference type="AlphaFoldDB" id="A0A1K2IIN0"/>
<dbReference type="STRING" id="369401.SAMN05428642_102629"/>
<dbReference type="InterPro" id="IPR031107">
    <property type="entry name" value="Small_HSP"/>
</dbReference>
<dbReference type="Gene3D" id="2.60.40.790">
    <property type="match status" value="1"/>
</dbReference>
<proteinExistence type="inferred from homology"/>
<dbReference type="EMBL" id="FPKV01000002">
    <property type="protein sequence ID" value="SFZ92276.1"/>
    <property type="molecule type" value="Genomic_DNA"/>
</dbReference>
<gene>
    <name evidence="4" type="ORF">SAMN05428642_102629</name>
</gene>